<protein>
    <submittedName>
        <fullName evidence="2">Uncharacterized protein</fullName>
    </submittedName>
</protein>
<sequence>MGWGWPGCWDGRAAYRSLCFSCVHGSPMRAKQRTNFRSESRPPDEHRVSSRPRLCQRVFSRNLGGDFIPWEYPQGVARVFNDTFSAVERDSGSSWFAGEKNPSERRPTPCPRPETPWSDRVCGAVTICRSIRTGLAVCKLVRICSSSFETNGASEIRRPAKTRSFYQFPMGKNKEELWREARGRWAGEKESRPSPNSAESRGD</sequence>
<evidence type="ECO:0000256" key="1">
    <source>
        <dbReference type="SAM" id="MobiDB-lite"/>
    </source>
</evidence>
<dbReference type="Proteomes" id="UP001224890">
    <property type="component" value="Unassembled WGS sequence"/>
</dbReference>
<accession>A0AAJ0B386</accession>
<name>A0AAJ0B386_9PEZI</name>
<dbReference type="AlphaFoldDB" id="A0AAJ0B386"/>
<dbReference type="GeneID" id="85450199"/>
<evidence type="ECO:0000313" key="3">
    <source>
        <dbReference type="Proteomes" id="UP001224890"/>
    </source>
</evidence>
<keyword evidence="3" id="KW-1185">Reference proteome</keyword>
<feature type="compositionally biased region" description="Basic and acidic residues" evidence="1">
    <location>
        <begin position="181"/>
        <end position="192"/>
    </location>
</feature>
<dbReference type="EMBL" id="JAHMHR010000001">
    <property type="protein sequence ID" value="KAK1700839.1"/>
    <property type="molecule type" value="Genomic_DNA"/>
</dbReference>
<feature type="compositionally biased region" description="Polar residues" evidence="1">
    <location>
        <begin position="193"/>
        <end position="203"/>
    </location>
</feature>
<proteinExistence type="predicted"/>
<organism evidence="2 3">
    <name type="scientific">Colletotrichum godetiae</name>
    <dbReference type="NCBI Taxonomy" id="1209918"/>
    <lineage>
        <taxon>Eukaryota</taxon>
        <taxon>Fungi</taxon>
        <taxon>Dikarya</taxon>
        <taxon>Ascomycota</taxon>
        <taxon>Pezizomycotina</taxon>
        <taxon>Sordariomycetes</taxon>
        <taxon>Hypocreomycetidae</taxon>
        <taxon>Glomerellales</taxon>
        <taxon>Glomerellaceae</taxon>
        <taxon>Colletotrichum</taxon>
        <taxon>Colletotrichum acutatum species complex</taxon>
    </lineage>
</organism>
<feature type="region of interest" description="Disordered" evidence="1">
    <location>
        <begin position="95"/>
        <end position="114"/>
    </location>
</feature>
<evidence type="ECO:0000313" key="2">
    <source>
        <dbReference type="EMBL" id="KAK1700839.1"/>
    </source>
</evidence>
<comment type="caution">
    <text evidence="2">The sequence shown here is derived from an EMBL/GenBank/DDBJ whole genome shotgun (WGS) entry which is preliminary data.</text>
</comment>
<gene>
    <name evidence="2" type="ORF">BDP55DRAFT_1601</name>
</gene>
<reference evidence="2" key="1">
    <citation type="submission" date="2021-06" db="EMBL/GenBank/DDBJ databases">
        <title>Comparative genomics, transcriptomics and evolutionary studies reveal genomic signatures of adaptation to plant cell wall in hemibiotrophic fungi.</title>
        <authorList>
            <consortium name="DOE Joint Genome Institute"/>
            <person name="Baroncelli R."/>
            <person name="Diaz J.F."/>
            <person name="Benocci T."/>
            <person name="Peng M."/>
            <person name="Battaglia E."/>
            <person name="Haridas S."/>
            <person name="Andreopoulos W."/>
            <person name="Labutti K."/>
            <person name="Pangilinan J."/>
            <person name="Floch G.L."/>
            <person name="Makela M.R."/>
            <person name="Henrissat B."/>
            <person name="Grigoriev I.V."/>
            <person name="Crouch J.A."/>
            <person name="De Vries R.P."/>
            <person name="Sukno S.A."/>
            <person name="Thon M.R."/>
        </authorList>
    </citation>
    <scope>NUCLEOTIDE SEQUENCE</scope>
    <source>
        <strain evidence="2">CBS 193.32</strain>
    </source>
</reference>
<feature type="region of interest" description="Disordered" evidence="1">
    <location>
        <begin position="181"/>
        <end position="203"/>
    </location>
</feature>
<dbReference type="RefSeq" id="XP_060436594.1">
    <property type="nucleotide sequence ID" value="XM_060565673.1"/>
</dbReference>